<dbReference type="Proteomes" id="UP000007875">
    <property type="component" value="Unassembled WGS sequence"/>
</dbReference>
<dbReference type="PANTHER" id="PTHR22146:SF8">
    <property type="entry name" value="PROTEIN FAM166B"/>
    <property type="match status" value="1"/>
</dbReference>
<reference evidence="2" key="2">
    <citation type="submission" date="2025-08" db="UniProtKB">
        <authorList>
            <consortium name="Ensembl"/>
        </authorList>
    </citation>
    <scope>IDENTIFICATION</scope>
</reference>
<dbReference type="PANTHER" id="PTHR22146">
    <property type="entry name" value="CAT EYE SYNDROME CRITICAL REGION PROTEIN 6"/>
    <property type="match status" value="1"/>
</dbReference>
<reference evidence="3" key="1">
    <citation type="submission" date="2003-08" db="EMBL/GenBank/DDBJ databases">
        <authorList>
            <person name="Birren B."/>
            <person name="Nusbaum C."/>
            <person name="Abebe A."/>
            <person name="Abouelleil A."/>
            <person name="Adekoya E."/>
            <person name="Ait-zahra M."/>
            <person name="Allen N."/>
            <person name="Allen T."/>
            <person name="An P."/>
            <person name="Anderson M."/>
            <person name="Anderson S."/>
            <person name="Arachchi H."/>
            <person name="Armbruster J."/>
            <person name="Bachantsang P."/>
            <person name="Baldwin J."/>
            <person name="Barry A."/>
            <person name="Bayul T."/>
            <person name="Blitshsteyn B."/>
            <person name="Bloom T."/>
            <person name="Blye J."/>
            <person name="Boguslavskiy L."/>
            <person name="Borowsky M."/>
            <person name="Boukhgalter B."/>
            <person name="Brunache A."/>
            <person name="Butler J."/>
            <person name="Calixte N."/>
            <person name="Calvo S."/>
            <person name="Camarata J."/>
            <person name="Campo K."/>
            <person name="Chang J."/>
            <person name="Cheshatsang Y."/>
            <person name="Citroen M."/>
            <person name="Collymore A."/>
            <person name="Considine T."/>
            <person name="Cook A."/>
            <person name="Cooke P."/>
            <person name="Corum B."/>
            <person name="Cuomo C."/>
            <person name="David R."/>
            <person name="Dawoe T."/>
            <person name="Degray S."/>
            <person name="Dodge S."/>
            <person name="Dooley K."/>
            <person name="Dorje P."/>
            <person name="Dorjee K."/>
            <person name="Dorris L."/>
            <person name="Duffey N."/>
            <person name="Dupes A."/>
            <person name="Elkins T."/>
            <person name="Engels R."/>
            <person name="Erickson J."/>
            <person name="Farina A."/>
            <person name="Faro S."/>
            <person name="Ferreira P."/>
            <person name="Fischer H."/>
            <person name="Fitzgerald M."/>
            <person name="Foley K."/>
            <person name="Gage D."/>
            <person name="Galagan J."/>
            <person name="Gearin G."/>
            <person name="Gnerre S."/>
            <person name="Gnirke A."/>
            <person name="Goyette A."/>
            <person name="Graham J."/>
            <person name="Grandbois E."/>
            <person name="Gyaltsen K."/>
            <person name="Hafez N."/>
            <person name="Hagopian D."/>
            <person name="Hagos B."/>
            <person name="Hall J."/>
            <person name="Hatcher B."/>
            <person name="Heller A."/>
            <person name="Higgins H."/>
            <person name="Honan T."/>
            <person name="Horn A."/>
            <person name="Houde N."/>
            <person name="Hughes L."/>
            <person name="Hulme W."/>
            <person name="Husby E."/>
            <person name="Iliev I."/>
            <person name="Jaffe D."/>
            <person name="Jones C."/>
            <person name="Kamal M."/>
            <person name="Kamat A."/>
            <person name="Kamvysselis M."/>
            <person name="Karlsson E."/>
            <person name="Kells C."/>
            <person name="Kieu A."/>
            <person name="Kisner P."/>
            <person name="Kodira C."/>
            <person name="Kulbokas E."/>
            <person name="Labutti K."/>
            <person name="Lama D."/>
            <person name="Landers T."/>
            <person name="Leger J."/>
            <person name="Levine S."/>
            <person name="Lewis D."/>
            <person name="Lewis T."/>
            <person name="Lindblad-toh K."/>
            <person name="Liu X."/>
            <person name="Lokyitsang T."/>
            <person name="Lokyitsang Y."/>
            <person name="Lucien O."/>
            <person name="Lui A."/>
            <person name="Ma L.J."/>
            <person name="Mabbitt R."/>
            <person name="Macdonald J."/>
            <person name="Maclean C."/>
            <person name="Major J."/>
            <person name="Manning J."/>
            <person name="Marabella R."/>
            <person name="Maru K."/>
            <person name="Matthews C."/>
            <person name="Mauceli E."/>
            <person name="Mccarthy M."/>
            <person name="Mcdonough S."/>
            <person name="Mcghee T."/>
            <person name="Meldrim J."/>
            <person name="Meneus L."/>
            <person name="Mesirov J."/>
            <person name="Mihalev A."/>
            <person name="Mihova T."/>
            <person name="Mikkelsen T."/>
            <person name="Mlenga V."/>
            <person name="Moru K."/>
            <person name="Mozes J."/>
            <person name="Mulrain L."/>
            <person name="Munson G."/>
            <person name="Naylor J."/>
            <person name="Newes C."/>
            <person name="Nguyen C."/>
            <person name="Nguyen N."/>
            <person name="Nguyen T."/>
            <person name="Nicol R."/>
            <person name="Nielsen C."/>
            <person name="Nizzari M."/>
            <person name="Norbu C."/>
            <person name="Norbu N."/>
            <person name="O'donnell P."/>
            <person name="Okoawo O."/>
            <person name="O'leary S."/>
            <person name="Omotosho B."/>
            <person name="O'neill K."/>
            <person name="Osman S."/>
            <person name="Parker S."/>
            <person name="Perrin D."/>
            <person name="Phunkhang P."/>
            <person name="Piqani B."/>
            <person name="Purcell S."/>
            <person name="Rachupka T."/>
            <person name="Ramasamy U."/>
            <person name="Rameau R."/>
            <person name="Ray V."/>
            <person name="Raymond C."/>
            <person name="Retta R."/>
            <person name="Richardson S."/>
            <person name="Rise C."/>
            <person name="Rodriguez J."/>
            <person name="Rogers J."/>
            <person name="Rogov P."/>
            <person name="Rutman M."/>
            <person name="Schupbach R."/>
            <person name="Seaman C."/>
            <person name="Settipalli S."/>
            <person name="Sharpe T."/>
            <person name="Sheridan J."/>
            <person name="Sherpa N."/>
            <person name="Shi J."/>
            <person name="Smirnov S."/>
            <person name="Smith C."/>
            <person name="Sougnez C."/>
            <person name="Spencer B."/>
            <person name="Stalker J."/>
            <person name="Stange-thomann N."/>
            <person name="Stavropoulos S."/>
            <person name="Stetson K."/>
            <person name="Stone C."/>
            <person name="Stone S."/>
            <person name="Stubbs M."/>
            <person name="Talamas J."/>
            <person name="Tchuinga P."/>
            <person name="Tenzing P."/>
            <person name="Tesfaye S."/>
            <person name="Theodore J."/>
            <person name="Thoulutsang Y."/>
            <person name="Topham K."/>
            <person name="Towey S."/>
            <person name="Tsamla T."/>
            <person name="Tsomo N."/>
            <person name="Vallee D."/>
            <person name="Vassiliev H."/>
            <person name="Venkataraman V."/>
            <person name="Vinson J."/>
            <person name="Vo A."/>
            <person name="Wade C."/>
            <person name="Wang S."/>
            <person name="Wangchuk T."/>
            <person name="Wangdi T."/>
            <person name="Whittaker C."/>
            <person name="Wilkinson J."/>
            <person name="Wu Y."/>
            <person name="Wyman D."/>
            <person name="Yadav S."/>
            <person name="Yang S."/>
            <person name="Yang X."/>
            <person name="Yeager S."/>
            <person name="Yee E."/>
            <person name="Young G."/>
            <person name="Zainoun J."/>
            <person name="Zembeck L."/>
            <person name="Zimmer A."/>
            <person name="Zody M."/>
            <person name="Lander E."/>
        </authorList>
    </citation>
    <scope>NUCLEOTIDE SEQUENCE [LARGE SCALE GENOMIC DNA]</scope>
</reference>
<dbReference type="Ensembl" id="ENSCSAVT00000001937.1">
    <property type="protein sequence ID" value="ENSCSAVP00000001904.1"/>
    <property type="gene ID" value="ENSCSAVG00000001109.1"/>
</dbReference>
<dbReference type="HOGENOM" id="CLU_1304503_0_0_1"/>
<feature type="compositionally biased region" description="Basic and acidic residues" evidence="1">
    <location>
        <begin position="96"/>
        <end position="108"/>
    </location>
</feature>
<reference evidence="2" key="3">
    <citation type="submission" date="2025-09" db="UniProtKB">
        <authorList>
            <consortium name="Ensembl"/>
        </authorList>
    </citation>
    <scope>IDENTIFICATION</scope>
</reference>
<keyword evidence="3" id="KW-1185">Reference proteome</keyword>
<evidence type="ECO:0000256" key="1">
    <source>
        <dbReference type="SAM" id="MobiDB-lite"/>
    </source>
</evidence>
<feature type="region of interest" description="Disordered" evidence="1">
    <location>
        <begin position="1"/>
        <end position="44"/>
    </location>
</feature>
<protein>
    <submittedName>
        <fullName evidence="2">Uncharacterized protein</fullName>
    </submittedName>
</protein>
<dbReference type="InParanoid" id="H2Y9A6"/>
<evidence type="ECO:0000313" key="3">
    <source>
        <dbReference type="Proteomes" id="UP000007875"/>
    </source>
</evidence>
<proteinExistence type="predicted"/>
<name>H2Y9A6_CIOSA</name>
<dbReference type="AlphaFoldDB" id="H2Y9A6"/>
<dbReference type="OMA" id="HKNTNIY"/>
<organism evidence="2 3">
    <name type="scientific">Ciona savignyi</name>
    <name type="common">Pacific transparent sea squirt</name>
    <dbReference type="NCBI Taxonomy" id="51511"/>
    <lineage>
        <taxon>Eukaryota</taxon>
        <taxon>Metazoa</taxon>
        <taxon>Chordata</taxon>
        <taxon>Tunicata</taxon>
        <taxon>Ascidiacea</taxon>
        <taxon>Phlebobranchia</taxon>
        <taxon>Cionidae</taxon>
        <taxon>Ciona</taxon>
    </lineage>
</organism>
<dbReference type="GeneTree" id="ENSGT00660000097284"/>
<feature type="region of interest" description="Disordered" evidence="1">
    <location>
        <begin position="83"/>
        <end position="116"/>
    </location>
</feature>
<evidence type="ECO:0000313" key="2">
    <source>
        <dbReference type="Ensembl" id="ENSCSAVP00000001904.1"/>
    </source>
</evidence>
<accession>H2Y9A6</accession>
<sequence length="211" mass="23732">MAPNPVSPPGGNDVEVSPLRENERPIWSRGGTLVRRPPTRHYVPKHPFYYSSTELFETQNKPRVTYEAETKKFVTSVQEDNARRAFSAPHSRPCHGSKERIGSQDSRKLSRAKTARNSLQSNLATPSVVPWVTTPVPGVGTIQEYDFYRRTALDHKNTNIYHIKSGLLPKFMGYVPGLKFRYGSTFGMLTYNAKEIGVERSSTWGGAVSLF</sequence>